<evidence type="ECO:0000313" key="3">
    <source>
        <dbReference type="Proteomes" id="UP000237968"/>
    </source>
</evidence>
<dbReference type="RefSeq" id="WP_106390211.1">
    <property type="nucleotide sequence ID" value="NZ_PVNK01000039.1"/>
</dbReference>
<evidence type="ECO:0000256" key="1">
    <source>
        <dbReference type="SAM" id="MobiDB-lite"/>
    </source>
</evidence>
<protein>
    <submittedName>
        <fullName evidence="2">Uncharacterized protein</fullName>
    </submittedName>
</protein>
<feature type="region of interest" description="Disordered" evidence="1">
    <location>
        <begin position="152"/>
        <end position="171"/>
    </location>
</feature>
<dbReference type="AlphaFoldDB" id="A0A2S9YH48"/>
<reference evidence="2 3" key="1">
    <citation type="submission" date="2018-03" db="EMBL/GenBank/DDBJ databases">
        <title>Draft Genome Sequences of the Obligatory Marine Myxobacteria Enhygromyxa salina SWB005.</title>
        <authorList>
            <person name="Poehlein A."/>
            <person name="Moghaddam J.A."/>
            <person name="Harms H."/>
            <person name="Alanjari M."/>
            <person name="Koenig G.M."/>
            <person name="Daniel R."/>
            <person name="Schaeberle T.F."/>
        </authorList>
    </citation>
    <scope>NUCLEOTIDE SEQUENCE [LARGE SCALE GENOMIC DNA]</scope>
    <source>
        <strain evidence="2 3">SWB005</strain>
    </source>
</reference>
<sequence length="171" mass="18761">MTALDLRTLFKLTKTELELLRRRYSALVIDSSSPAVGMFAMFLSQREAATIASLDRYCSLDEHRAALDVHVRLGWGFPFADAPRWPEQPDLGGLIAVAEHSDAVLAQLRDRVELYAAGAALHSALEAVAVLSRGRRQRLAAATRELDDISLMGQHDTSARVSPPQPTKGIQ</sequence>
<proteinExistence type="predicted"/>
<dbReference type="EMBL" id="PVNK01000039">
    <property type="protein sequence ID" value="PRQ04427.1"/>
    <property type="molecule type" value="Genomic_DNA"/>
</dbReference>
<accession>A0A2S9YH48</accession>
<name>A0A2S9YH48_9BACT</name>
<gene>
    <name evidence="2" type="ORF">ENSA5_07630</name>
</gene>
<dbReference type="Proteomes" id="UP000237968">
    <property type="component" value="Unassembled WGS sequence"/>
</dbReference>
<evidence type="ECO:0000313" key="2">
    <source>
        <dbReference type="EMBL" id="PRQ04427.1"/>
    </source>
</evidence>
<comment type="caution">
    <text evidence="2">The sequence shown here is derived from an EMBL/GenBank/DDBJ whole genome shotgun (WGS) entry which is preliminary data.</text>
</comment>
<organism evidence="2 3">
    <name type="scientific">Enhygromyxa salina</name>
    <dbReference type="NCBI Taxonomy" id="215803"/>
    <lineage>
        <taxon>Bacteria</taxon>
        <taxon>Pseudomonadati</taxon>
        <taxon>Myxococcota</taxon>
        <taxon>Polyangia</taxon>
        <taxon>Nannocystales</taxon>
        <taxon>Nannocystaceae</taxon>
        <taxon>Enhygromyxa</taxon>
    </lineage>
</organism>
<keyword evidence="3" id="KW-1185">Reference proteome</keyword>